<dbReference type="PANTHER" id="PTHR43718:SF2">
    <property type="entry name" value="LON PROTEASE HOMOLOG, MITOCHONDRIAL"/>
    <property type="match status" value="1"/>
</dbReference>
<dbReference type="EMBL" id="QNRQ01000017">
    <property type="protein sequence ID" value="RBP35428.1"/>
    <property type="molecule type" value="Genomic_DNA"/>
</dbReference>
<accession>A0A366H0P7</accession>
<dbReference type="AlphaFoldDB" id="A0A366H0P7"/>
<name>A0A366H0P7_9BURK</name>
<proteinExistence type="predicted"/>
<dbReference type="GO" id="GO:0004252">
    <property type="term" value="F:serine-type endopeptidase activity"/>
    <property type="evidence" value="ECO:0007669"/>
    <property type="project" value="InterPro"/>
</dbReference>
<dbReference type="InterPro" id="IPR027065">
    <property type="entry name" value="Lon_Prtase"/>
</dbReference>
<dbReference type="GO" id="GO:0016887">
    <property type="term" value="F:ATP hydrolysis activity"/>
    <property type="evidence" value="ECO:0007669"/>
    <property type="project" value="InterPro"/>
</dbReference>
<sequence length="594" mass="66946">MDVTDFKSYLSQFLDEESLKRHFGNEPVRTELHAPFNNFFGDDLLTLLSRNTDILPDRLALLRSHLKTVSDTKRQRHLRAAAAVTLGRYVRERSNDPSYDYEHGPSPKRWFSLAVELNSVLGAWELANEHLVDRRLIVRCGYPTYLLPQLAHTTQTKLSARFGSDAETTLAWLRGIHLSLPHVQNGFKYWQLETLEAALACIVNWLTLMPKPMLGQRVRLQPRAVDERLEAMKWIWPLWKRLIEAANHLDHNDDARHQYLVAQIDAVRLFLTEAEAGTSNNPFEHRQRASSQSPTVPITGESMVVIPGVITPSAEKSESVYLAQYEVLRKPVALTPMPNLERLNAIRDALAVEFPWAYEALRVVMSGLVARRRHGVRRLGMQPILLAGNPGSGKTRFAQRLSDLLGTPNTVINLAGMSDVKVLKGVTRGWASNRPSRLIEFIGQVKVANPLFVLDEIDKAQTYDHGNGGRPHDALLDLLEPGNARRYNDIYLLTECDLSHCLYIATANSLLALPEPLLSRLQPVLFPTPGSEHAEVIVKGIVTDLEREWNVPVGTLTVSARDIERLRGLNPREMRRALLGLFGDESNSAIYTLH</sequence>
<organism evidence="2 3">
    <name type="scientific">Eoetvoesiella caeni</name>
    <dbReference type="NCBI Taxonomy" id="645616"/>
    <lineage>
        <taxon>Bacteria</taxon>
        <taxon>Pseudomonadati</taxon>
        <taxon>Pseudomonadota</taxon>
        <taxon>Betaproteobacteria</taxon>
        <taxon>Burkholderiales</taxon>
        <taxon>Alcaligenaceae</taxon>
        <taxon>Eoetvoesiella</taxon>
    </lineage>
</organism>
<reference evidence="2 3" key="1">
    <citation type="submission" date="2018-06" db="EMBL/GenBank/DDBJ databases">
        <title>Genomic Encyclopedia of Type Strains, Phase IV (KMG-IV): sequencing the most valuable type-strain genomes for metagenomic binning, comparative biology and taxonomic classification.</title>
        <authorList>
            <person name="Goeker M."/>
        </authorList>
    </citation>
    <scope>NUCLEOTIDE SEQUENCE [LARGE SCALE GENOMIC DNA]</scope>
    <source>
        <strain evidence="2 3">DSM 25520</strain>
    </source>
</reference>
<evidence type="ECO:0000313" key="2">
    <source>
        <dbReference type="EMBL" id="RBP35428.1"/>
    </source>
</evidence>
<dbReference type="InterPro" id="IPR003959">
    <property type="entry name" value="ATPase_AAA_core"/>
</dbReference>
<dbReference type="GO" id="GO:0007005">
    <property type="term" value="P:mitochondrion organization"/>
    <property type="evidence" value="ECO:0007669"/>
    <property type="project" value="TreeGrafter"/>
</dbReference>
<dbReference type="Gene3D" id="3.40.50.300">
    <property type="entry name" value="P-loop containing nucleotide triphosphate hydrolases"/>
    <property type="match status" value="1"/>
</dbReference>
<dbReference type="SMART" id="SM00382">
    <property type="entry name" value="AAA"/>
    <property type="match status" value="1"/>
</dbReference>
<dbReference type="GO" id="GO:0003697">
    <property type="term" value="F:single-stranded DNA binding"/>
    <property type="evidence" value="ECO:0007669"/>
    <property type="project" value="TreeGrafter"/>
</dbReference>
<comment type="caution">
    <text evidence="2">The sequence shown here is derived from an EMBL/GenBank/DDBJ whole genome shotgun (WGS) entry which is preliminary data.</text>
</comment>
<keyword evidence="3" id="KW-1185">Reference proteome</keyword>
<dbReference type="RefSeq" id="WP_113935014.1">
    <property type="nucleotide sequence ID" value="NZ_JACCEU010000013.1"/>
</dbReference>
<evidence type="ECO:0000313" key="3">
    <source>
        <dbReference type="Proteomes" id="UP000253628"/>
    </source>
</evidence>
<dbReference type="GO" id="GO:0051131">
    <property type="term" value="P:chaperone-mediated protein complex assembly"/>
    <property type="evidence" value="ECO:0007669"/>
    <property type="project" value="TreeGrafter"/>
</dbReference>
<dbReference type="SUPFAM" id="SSF52540">
    <property type="entry name" value="P-loop containing nucleoside triphosphate hydrolases"/>
    <property type="match status" value="1"/>
</dbReference>
<dbReference type="OrthoDB" id="8552455at2"/>
<feature type="domain" description="AAA+ ATPase" evidence="1">
    <location>
        <begin position="380"/>
        <end position="531"/>
    </location>
</feature>
<dbReference type="Pfam" id="PF00004">
    <property type="entry name" value="AAA"/>
    <property type="match status" value="1"/>
</dbReference>
<gene>
    <name evidence="2" type="ORF">DFR37_11732</name>
</gene>
<dbReference type="GO" id="GO:0006515">
    <property type="term" value="P:protein quality control for misfolded or incompletely synthesized proteins"/>
    <property type="evidence" value="ECO:0007669"/>
    <property type="project" value="TreeGrafter"/>
</dbReference>
<dbReference type="Proteomes" id="UP000253628">
    <property type="component" value="Unassembled WGS sequence"/>
</dbReference>
<evidence type="ECO:0000259" key="1">
    <source>
        <dbReference type="SMART" id="SM00382"/>
    </source>
</evidence>
<dbReference type="InterPro" id="IPR003593">
    <property type="entry name" value="AAA+_ATPase"/>
</dbReference>
<dbReference type="GO" id="GO:0005524">
    <property type="term" value="F:ATP binding"/>
    <property type="evidence" value="ECO:0007669"/>
    <property type="project" value="InterPro"/>
</dbReference>
<dbReference type="PANTHER" id="PTHR43718">
    <property type="entry name" value="LON PROTEASE"/>
    <property type="match status" value="1"/>
</dbReference>
<protein>
    <submittedName>
        <fullName evidence="2">ATPase family protein associated with various cellular activities (AAA)</fullName>
    </submittedName>
</protein>
<dbReference type="GO" id="GO:0004176">
    <property type="term" value="F:ATP-dependent peptidase activity"/>
    <property type="evidence" value="ECO:0007669"/>
    <property type="project" value="InterPro"/>
</dbReference>
<dbReference type="InterPro" id="IPR027417">
    <property type="entry name" value="P-loop_NTPase"/>
</dbReference>